<dbReference type="Proteomes" id="UP000789508">
    <property type="component" value="Unassembled WGS sequence"/>
</dbReference>
<name>A0A9N9I1S2_9GLOM</name>
<dbReference type="OrthoDB" id="10604820at2759"/>
<evidence type="ECO:0000256" key="1">
    <source>
        <dbReference type="SAM" id="MobiDB-lite"/>
    </source>
</evidence>
<organism evidence="2 3">
    <name type="scientific">Ambispora leptoticha</name>
    <dbReference type="NCBI Taxonomy" id="144679"/>
    <lineage>
        <taxon>Eukaryota</taxon>
        <taxon>Fungi</taxon>
        <taxon>Fungi incertae sedis</taxon>
        <taxon>Mucoromycota</taxon>
        <taxon>Glomeromycotina</taxon>
        <taxon>Glomeromycetes</taxon>
        <taxon>Archaeosporales</taxon>
        <taxon>Ambisporaceae</taxon>
        <taxon>Ambispora</taxon>
    </lineage>
</organism>
<feature type="non-terminal residue" evidence="2">
    <location>
        <position position="125"/>
    </location>
</feature>
<dbReference type="EMBL" id="CAJVPS010024605">
    <property type="protein sequence ID" value="CAG8716828.1"/>
    <property type="molecule type" value="Genomic_DNA"/>
</dbReference>
<evidence type="ECO:0000313" key="2">
    <source>
        <dbReference type="EMBL" id="CAG8716828.1"/>
    </source>
</evidence>
<feature type="compositionally biased region" description="Basic and acidic residues" evidence="1">
    <location>
        <begin position="107"/>
        <end position="125"/>
    </location>
</feature>
<accession>A0A9N9I1S2</accession>
<feature type="region of interest" description="Disordered" evidence="1">
    <location>
        <begin position="87"/>
        <end position="125"/>
    </location>
</feature>
<feature type="compositionally biased region" description="Polar residues" evidence="1">
    <location>
        <begin position="87"/>
        <end position="106"/>
    </location>
</feature>
<feature type="non-terminal residue" evidence="2">
    <location>
        <position position="1"/>
    </location>
</feature>
<evidence type="ECO:0000313" key="3">
    <source>
        <dbReference type="Proteomes" id="UP000789508"/>
    </source>
</evidence>
<keyword evidence="3" id="KW-1185">Reference proteome</keyword>
<proteinExistence type="predicted"/>
<reference evidence="2" key="1">
    <citation type="submission" date="2021-06" db="EMBL/GenBank/DDBJ databases">
        <authorList>
            <person name="Kallberg Y."/>
            <person name="Tangrot J."/>
            <person name="Rosling A."/>
        </authorList>
    </citation>
    <scope>NUCLEOTIDE SEQUENCE</scope>
    <source>
        <strain evidence="2">FL130A</strain>
    </source>
</reference>
<protein>
    <submittedName>
        <fullName evidence="2">9081_t:CDS:1</fullName>
    </submittedName>
</protein>
<comment type="caution">
    <text evidence="2">The sequence shown here is derived from an EMBL/GenBank/DDBJ whole genome shotgun (WGS) entry which is preliminary data.</text>
</comment>
<sequence>SAPKHKSTTENQLVNLVQITNSAIHSDYPPDILLGITSEAQTTTINQLLKAVQRKHTPTTLILHKINKAIYKDIWIPRCQNAANHNTTLLTSQNPPTITSNPVTSTDEQKTKVKETSKRKVEIWS</sequence>
<gene>
    <name evidence="2" type="ORF">ALEPTO_LOCUS12108</name>
</gene>
<dbReference type="AlphaFoldDB" id="A0A9N9I1S2"/>